<accession>A0AAN9XUR1</accession>
<name>A0AAN9XUR1_PSOTE</name>
<comment type="caution">
    <text evidence="1">The sequence shown here is derived from an EMBL/GenBank/DDBJ whole genome shotgun (WGS) entry which is preliminary data.</text>
</comment>
<keyword evidence="2" id="KW-1185">Reference proteome</keyword>
<gene>
    <name evidence="1" type="ORF">VNO78_00043</name>
</gene>
<dbReference type="Proteomes" id="UP001386955">
    <property type="component" value="Unassembled WGS sequence"/>
</dbReference>
<dbReference type="AlphaFoldDB" id="A0AAN9XUR1"/>
<sequence>MGAKIKGVDHVRSSCGGIECVGSRGATSRPSNLEVEELENGLSSSGASKGIQKFPSINILGFECDLLRLRAKLKSFNGFNVQVNVHFGIKLSEVLSTCSASIHMCTWFKVSVLLRNQIIYSDLIISTPPSPSSCRCRRHLPRHRRRVVVDLAALIIIRSKI</sequence>
<protein>
    <submittedName>
        <fullName evidence="1">Uncharacterized protein</fullName>
    </submittedName>
</protein>
<dbReference type="EMBL" id="JAYMYS010000001">
    <property type="protein sequence ID" value="KAK7409754.1"/>
    <property type="molecule type" value="Genomic_DNA"/>
</dbReference>
<proteinExistence type="predicted"/>
<evidence type="ECO:0000313" key="2">
    <source>
        <dbReference type="Proteomes" id="UP001386955"/>
    </source>
</evidence>
<evidence type="ECO:0000313" key="1">
    <source>
        <dbReference type="EMBL" id="KAK7409754.1"/>
    </source>
</evidence>
<organism evidence="1 2">
    <name type="scientific">Psophocarpus tetragonolobus</name>
    <name type="common">Winged bean</name>
    <name type="synonym">Dolichos tetragonolobus</name>
    <dbReference type="NCBI Taxonomy" id="3891"/>
    <lineage>
        <taxon>Eukaryota</taxon>
        <taxon>Viridiplantae</taxon>
        <taxon>Streptophyta</taxon>
        <taxon>Embryophyta</taxon>
        <taxon>Tracheophyta</taxon>
        <taxon>Spermatophyta</taxon>
        <taxon>Magnoliopsida</taxon>
        <taxon>eudicotyledons</taxon>
        <taxon>Gunneridae</taxon>
        <taxon>Pentapetalae</taxon>
        <taxon>rosids</taxon>
        <taxon>fabids</taxon>
        <taxon>Fabales</taxon>
        <taxon>Fabaceae</taxon>
        <taxon>Papilionoideae</taxon>
        <taxon>50 kb inversion clade</taxon>
        <taxon>NPAAA clade</taxon>
        <taxon>indigoferoid/millettioid clade</taxon>
        <taxon>Phaseoleae</taxon>
        <taxon>Psophocarpus</taxon>
    </lineage>
</organism>
<reference evidence="1 2" key="1">
    <citation type="submission" date="2024-01" db="EMBL/GenBank/DDBJ databases">
        <title>The genomes of 5 underutilized Papilionoideae crops provide insights into root nodulation and disease resistanc.</title>
        <authorList>
            <person name="Jiang F."/>
        </authorList>
    </citation>
    <scope>NUCLEOTIDE SEQUENCE [LARGE SCALE GENOMIC DNA]</scope>
    <source>
        <strain evidence="1">DUOXIRENSHENG_FW03</strain>
        <tissue evidence="1">Leaves</tissue>
    </source>
</reference>